<dbReference type="PANTHER" id="PTHR21337">
    <property type="entry name" value="PHOSPHO-2-DEHYDRO-3-DEOXYHEPTONATE ALDOLASE 1, 2"/>
    <property type="match status" value="1"/>
</dbReference>
<dbReference type="OrthoDB" id="9766852at2"/>
<feature type="binding site" evidence="3">
    <location>
        <position position="119"/>
    </location>
    <ligand>
        <name>phosphoenolpyruvate</name>
        <dbReference type="ChEBI" id="CHEBI:58702"/>
    </ligand>
</feature>
<comment type="catalytic activity">
    <reaction evidence="4">
        <text>D-erythrose 4-phosphate + phosphoenolpyruvate + H2O = 7-phospho-2-dehydro-3-deoxy-D-arabino-heptonate + phosphate</text>
        <dbReference type="Rhea" id="RHEA:14717"/>
        <dbReference type="ChEBI" id="CHEBI:15377"/>
        <dbReference type="ChEBI" id="CHEBI:16897"/>
        <dbReference type="ChEBI" id="CHEBI:43474"/>
        <dbReference type="ChEBI" id="CHEBI:58394"/>
        <dbReference type="ChEBI" id="CHEBI:58702"/>
        <dbReference type="EC" id="2.5.1.54"/>
    </reaction>
</comment>
<dbReference type="KEGG" id="ssam:E3D00_07860"/>
<dbReference type="RefSeq" id="WP_141461475.1">
    <property type="nucleotide sequence ID" value="NZ_CP038141.1"/>
</dbReference>
<dbReference type="SUPFAM" id="SSF51569">
    <property type="entry name" value="Aldolase"/>
    <property type="match status" value="1"/>
</dbReference>
<feature type="binding site" evidence="3">
    <location>
        <position position="301"/>
    </location>
    <ligand>
        <name>phosphoenolpyruvate</name>
        <dbReference type="ChEBI" id="CHEBI:58702"/>
    </ligand>
</feature>
<evidence type="ECO:0000256" key="2">
    <source>
        <dbReference type="ARBA" id="ARBA00022679"/>
    </source>
</evidence>
<proteinExistence type="inferred from homology"/>
<dbReference type="NCBIfam" id="TIGR01358">
    <property type="entry name" value="DAHP_synth_II"/>
    <property type="match status" value="1"/>
</dbReference>
<comment type="similarity">
    <text evidence="1 4">Belongs to the class-II DAHP synthase family.</text>
</comment>
<sequence>MHPSSKTQAPNNATSWSPASWRSRPIVQAPSYDDKAALAAVEARLHRYPPLVFAGEARRLKARLAAASRGEAFVLQGGACAESFDEFTADIVRDTFRVILQMAVVLTFAAKVPVIKIGRMAGQYAKPRSSPTETVGDVTLPIYRGDIINGPDFTADARRADPARMETGYFQSAGAMNLLRAFASGGYANLHEVHRWNLSFVERSPLAERYRHLAERIDETLSFLRACGFDGSASQIDETEFYTSHEALLLPYEQAFARVDSTSGDYYGCSAHFLWIGDRTRQPDGAHVEFLRGVQNPIGIKVGPTTTVDDLERLLEILNPKDEAGRITLISRMGVDKVHNHLPPLLDAVNKTGRTVTWICDPMHGNTITTTHKIKTRSFDSVLGEILGFFEVFEAAGRRPGGIHLEMTGQDVTECVGGAQRLTESDLSSRYTSFCDPRLNAEQSLEIAFLLAHELTERRSGK</sequence>
<dbReference type="GO" id="GO:0003849">
    <property type="term" value="F:3-deoxy-7-phosphoheptulonate synthase activity"/>
    <property type="evidence" value="ECO:0007669"/>
    <property type="project" value="UniProtKB-EC"/>
</dbReference>
<name>A0A4Y6UK84_9PROT</name>
<accession>A0A4Y6UK84</accession>
<dbReference type="InterPro" id="IPR002480">
    <property type="entry name" value="DAHP_synth_2"/>
</dbReference>
<feature type="binding site" evidence="3">
    <location>
        <position position="364"/>
    </location>
    <ligand>
        <name>Mn(2+)</name>
        <dbReference type="ChEBI" id="CHEBI:29035"/>
    </ligand>
</feature>
<dbReference type="GO" id="GO:0009073">
    <property type="term" value="P:aromatic amino acid family biosynthetic process"/>
    <property type="evidence" value="ECO:0007669"/>
    <property type="project" value="InterPro"/>
</dbReference>
<dbReference type="Proteomes" id="UP000316313">
    <property type="component" value="Chromosome"/>
</dbReference>
<keyword evidence="3" id="KW-0464">Manganese</keyword>
<comment type="cofactor">
    <cofactor evidence="3">
        <name>Mn(2+)</name>
        <dbReference type="ChEBI" id="CHEBI:29035"/>
    </cofactor>
    <cofactor evidence="3">
        <name>Co(2+)</name>
        <dbReference type="ChEBI" id="CHEBI:48828"/>
    </cofactor>
    <cofactor evidence="3">
        <name>Cd(2+)</name>
        <dbReference type="ChEBI" id="CHEBI:48775"/>
    </cofactor>
    <text evidence="3">Binds 1 divalent cation per subunit. The enzyme is active with manganese, cobalt or cadmium ions.</text>
</comment>
<feature type="binding site" evidence="3">
    <location>
        <position position="436"/>
    </location>
    <ligand>
        <name>Mn(2+)</name>
        <dbReference type="ChEBI" id="CHEBI:29035"/>
    </ligand>
</feature>
<evidence type="ECO:0000256" key="4">
    <source>
        <dbReference type="RuleBase" id="RU363071"/>
    </source>
</evidence>
<feature type="binding site" evidence="3">
    <location>
        <position position="332"/>
    </location>
    <ligand>
        <name>phosphoenolpyruvate</name>
        <dbReference type="ChEBI" id="CHEBI:58702"/>
    </ligand>
</feature>
<dbReference type="Pfam" id="PF01474">
    <property type="entry name" value="DAHP_synth_2"/>
    <property type="match status" value="1"/>
</dbReference>
<feature type="binding site" evidence="3">
    <location>
        <position position="406"/>
    </location>
    <ligand>
        <name>Mn(2+)</name>
        <dbReference type="ChEBI" id="CHEBI:29035"/>
    </ligand>
</feature>
<dbReference type="EMBL" id="CP038141">
    <property type="protein sequence ID" value="QDH17484.1"/>
    <property type="molecule type" value="Genomic_DNA"/>
</dbReference>
<keyword evidence="3" id="KW-0104">Cadmium</keyword>
<dbReference type="EC" id="2.5.1.54" evidence="4"/>
<evidence type="ECO:0000313" key="6">
    <source>
        <dbReference type="Proteomes" id="UP000316313"/>
    </source>
</evidence>
<evidence type="ECO:0000256" key="3">
    <source>
        <dbReference type="PIRSR" id="PIRSR602480-1"/>
    </source>
</evidence>
<dbReference type="InterPro" id="IPR013785">
    <property type="entry name" value="Aldolase_TIM"/>
</dbReference>
<gene>
    <name evidence="5" type="ORF">E3D00_07860</name>
</gene>
<keyword evidence="6" id="KW-1185">Reference proteome</keyword>
<feature type="binding site" evidence="3">
    <location>
        <position position="80"/>
    </location>
    <ligand>
        <name>Mn(2+)</name>
        <dbReference type="ChEBI" id="CHEBI:29035"/>
    </ligand>
</feature>
<organism evidence="5 6">
    <name type="scientific">Swingsia samuiensis</name>
    <dbReference type="NCBI Taxonomy" id="1293412"/>
    <lineage>
        <taxon>Bacteria</taxon>
        <taxon>Pseudomonadati</taxon>
        <taxon>Pseudomonadota</taxon>
        <taxon>Alphaproteobacteria</taxon>
        <taxon>Acetobacterales</taxon>
        <taxon>Acetobacteraceae</taxon>
        <taxon>Swingsia</taxon>
    </lineage>
</organism>
<dbReference type="AlphaFoldDB" id="A0A4Y6UK84"/>
<dbReference type="Gene3D" id="3.20.20.70">
    <property type="entry name" value="Aldolase class I"/>
    <property type="match status" value="1"/>
</dbReference>
<evidence type="ECO:0000313" key="5">
    <source>
        <dbReference type="EMBL" id="QDH17484.1"/>
    </source>
</evidence>
<reference evidence="5 6" key="1">
    <citation type="submission" date="2019-03" db="EMBL/GenBank/DDBJ databases">
        <title>The complete genome sequence of Swingsia samuiensis NBRC107927(T).</title>
        <authorList>
            <person name="Chua K.-O."/>
            <person name="Chan K.-G."/>
            <person name="See-Too W.-S."/>
        </authorList>
    </citation>
    <scope>NUCLEOTIDE SEQUENCE [LARGE SCALE GENOMIC DNA]</scope>
    <source>
        <strain evidence="5 6">AH83</strain>
    </source>
</reference>
<evidence type="ECO:0000256" key="1">
    <source>
        <dbReference type="ARBA" id="ARBA00008911"/>
    </source>
</evidence>
<protein>
    <recommendedName>
        <fullName evidence="4">Phospho-2-dehydro-3-deoxyheptonate aldolase</fullName>
        <ecNumber evidence="4">2.5.1.54</ecNumber>
    </recommendedName>
</protein>
<keyword evidence="3" id="KW-0170">Cobalt</keyword>
<dbReference type="PANTHER" id="PTHR21337:SF0">
    <property type="entry name" value="PHOSPHO-2-DEHYDRO-3-DEOXYHEPTONATE ALDOLASE"/>
    <property type="match status" value="1"/>
</dbReference>
<keyword evidence="2 4" id="KW-0808">Transferase</keyword>